<evidence type="ECO:0000256" key="1">
    <source>
        <dbReference type="ARBA" id="ARBA00005336"/>
    </source>
</evidence>
<feature type="domain" description="Glycoside hydrolase family 3 N-terminal" evidence="4">
    <location>
        <begin position="24"/>
        <end position="334"/>
    </location>
</feature>
<dbReference type="PRINTS" id="PR00133">
    <property type="entry name" value="GLHYDRLASE3"/>
</dbReference>
<dbReference type="EMBL" id="KZ857521">
    <property type="protein sequence ID" value="RDX41167.1"/>
    <property type="molecule type" value="Genomic_DNA"/>
</dbReference>
<dbReference type="OrthoDB" id="4215304at2759"/>
<evidence type="ECO:0000313" key="5">
    <source>
        <dbReference type="EMBL" id="RDX41167.1"/>
    </source>
</evidence>
<dbReference type="Proteomes" id="UP000256964">
    <property type="component" value="Unassembled WGS sequence"/>
</dbReference>
<name>A0A371CLN1_9APHY</name>
<accession>A0A371CLN1</accession>
<keyword evidence="3" id="KW-0326">Glycosidase</keyword>
<evidence type="ECO:0000259" key="4">
    <source>
        <dbReference type="Pfam" id="PF00933"/>
    </source>
</evidence>
<organism evidence="5 6">
    <name type="scientific">Lentinus brumalis</name>
    <dbReference type="NCBI Taxonomy" id="2498619"/>
    <lineage>
        <taxon>Eukaryota</taxon>
        <taxon>Fungi</taxon>
        <taxon>Dikarya</taxon>
        <taxon>Basidiomycota</taxon>
        <taxon>Agaricomycotina</taxon>
        <taxon>Agaricomycetes</taxon>
        <taxon>Polyporales</taxon>
        <taxon>Polyporaceae</taxon>
        <taxon>Lentinus</taxon>
    </lineage>
</organism>
<dbReference type="Pfam" id="PF00933">
    <property type="entry name" value="Glyco_hydro_3"/>
    <property type="match status" value="1"/>
</dbReference>
<proteinExistence type="inferred from homology"/>
<dbReference type="InterPro" id="IPR017853">
    <property type="entry name" value="GH"/>
</dbReference>
<dbReference type="PANTHER" id="PTHR30480">
    <property type="entry name" value="BETA-HEXOSAMINIDASE-RELATED"/>
    <property type="match status" value="1"/>
</dbReference>
<dbReference type="STRING" id="139420.A0A371CLN1"/>
<keyword evidence="6" id="KW-1185">Reference proteome</keyword>
<dbReference type="InterPro" id="IPR036881">
    <property type="entry name" value="Glyco_hydro_3_C_sf"/>
</dbReference>
<dbReference type="InterPro" id="IPR036962">
    <property type="entry name" value="Glyco_hydro_3_N_sf"/>
</dbReference>
<dbReference type="InterPro" id="IPR050226">
    <property type="entry name" value="NagZ_Beta-hexosaminidase"/>
</dbReference>
<keyword evidence="2 5" id="KW-0378">Hydrolase</keyword>
<evidence type="ECO:0000256" key="2">
    <source>
        <dbReference type="ARBA" id="ARBA00022801"/>
    </source>
</evidence>
<dbReference type="InterPro" id="IPR001764">
    <property type="entry name" value="Glyco_hydro_3_N"/>
</dbReference>
<evidence type="ECO:0000256" key="3">
    <source>
        <dbReference type="ARBA" id="ARBA00023295"/>
    </source>
</evidence>
<dbReference type="GO" id="GO:0009254">
    <property type="term" value="P:peptidoglycan turnover"/>
    <property type="evidence" value="ECO:0007669"/>
    <property type="project" value="TreeGrafter"/>
</dbReference>
<protein>
    <submittedName>
        <fullName evidence="5">Glycoside hydrolase</fullName>
    </submittedName>
</protein>
<reference evidence="5 6" key="1">
    <citation type="journal article" date="2018" name="Biotechnol. Biofuels">
        <title>Integrative visual omics of the white-rot fungus Polyporus brumalis exposes the biotechnological potential of its oxidative enzymes for delignifying raw plant biomass.</title>
        <authorList>
            <person name="Miyauchi S."/>
            <person name="Rancon A."/>
            <person name="Drula E."/>
            <person name="Hage H."/>
            <person name="Chaduli D."/>
            <person name="Favel A."/>
            <person name="Grisel S."/>
            <person name="Henrissat B."/>
            <person name="Herpoel-Gimbert I."/>
            <person name="Ruiz-Duenas F.J."/>
            <person name="Chevret D."/>
            <person name="Hainaut M."/>
            <person name="Lin J."/>
            <person name="Wang M."/>
            <person name="Pangilinan J."/>
            <person name="Lipzen A."/>
            <person name="Lesage-Meessen L."/>
            <person name="Navarro D."/>
            <person name="Riley R."/>
            <person name="Grigoriev I.V."/>
            <person name="Zhou S."/>
            <person name="Raouche S."/>
            <person name="Rosso M.N."/>
        </authorList>
    </citation>
    <scope>NUCLEOTIDE SEQUENCE [LARGE SCALE GENOMIC DNA]</scope>
    <source>
        <strain evidence="5 6">BRFM 1820</strain>
    </source>
</reference>
<dbReference type="GO" id="GO:0004553">
    <property type="term" value="F:hydrolase activity, hydrolyzing O-glycosyl compounds"/>
    <property type="evidence" value="ECO:0007669"/>
    <property type="project" value="InterPro"/>
</dbReference>
<comment type="similarity">
    <text evidence="1">Belongs to the glycosyl hydrolase 3 family.</text>
</comment>
<gene>
    <name evidence="5" type="ORF">OH76DRAFT_1412329</name>
</gene>
<sequence>MTSLTEAQKREIGQHFVFGFHGHQVSDDIRTLIKDYYLGNVILFKRNVQSIAHVHRLTSELQAIAKESGHSRPLLIGIDQENGLVSAFSIPDGGTQFPGAMALAASGSPELASEVTAATGKELKAAGINWVYSPVADVNSDPRNPVIGVRSYSDDPTTAARYVQAVSAAFTAQTVAPSAKHFPGHGNTHVDSHLSLPRILVDKAALMATELVPFKALVEDNIASIMTGHMALPLVTGDDTPCSLSRTISSDLLRGEMGYQGVVVTDCLEMEAVAETYGSEGGAVLALQAGADIVMICHEYQRHVGALEATYAAVKAGTLSIDELETSGVRIATLKDNFAGSWDDVFTPFQSESVALLKQDHQLLSRRAYAASISHLPNSPPFAPLSNVGPAVLFTPRMESLNRAVDDAEHQLRDAAGNVRNTVGPSYSAFAQSVAQRVPAVEHVVYAPGDEIAPALAENLLAAGSVIFATRNGYEKGAWQVDFFKKVVATMAPRLSKLVALSSCAPYDLLALGDLSVPAIATFEFTVPALQAAAAAIYGEAPVTGKIPVKMAAV</sequence>
<dbReference type="PANTHER" id="PTHR30480:SF16">
    <property type="entry name" value="GLYCOSIDE HYDROLASE FAMILY 3 DOMAIN PROTEIN"/>
    <property type="match status" value="1"/>
</dbReference>
<dbReference type="Gene3D" id="3.40.50.1700">
    <property type="entry name" value="Glycoside hydrolase family 3 C-terminal domain"/>
    <property type="match status" value="1"/>
</dbReference>
<evidence type="ECO:0000313" key="6">
    <source>
        <dbReference type="Proteomes" id="UP000256964"/>
    </source>
</evidence>
<dbReference type="AlphaFoldDB" id="A0A371CLN1"/>
<dbReference type="Gene3D" id="3.20.20.300">
    <property type="entry name" value="Glycoside hydrolase, family 3, N-terminal domain"/>
    <property type="match status" value="1"/>
</dbReference>
<dbReference type="SUPFAM" id="SSF51445">
    <property type="entry name" value="(Trans)glycosidases"/>
    <property type="match status" value="1"/>
</dbReference>
<dbReference type="GO" id="GO:0005975">
    <property type="term" value="P:carbohydrate metabolic process"/>
    <property type="evidence" value="ECO:0007669"/>
    <property type="project" value="InterPro"/>
</dbReference>